<feature type="transmembrane region" description="Helical" evidence="5">
    <location>
        <begin position="231"/>
        <end position="259"/>
    </location>
</feature>
<feature type="transmembrane region" description="Helical" evidence="5">
    <location>
        <begin position="41"/>
        <end position="61"/>
    </location>
</feature>
<feature type="transmembrane region" description="Helical" evidence="5">
    <location>
        <begin position="279"/>
        <end position="300"/>
    </location>
</feature>
<sequence>MKAGSGPKLSLLGSISLGTGVMIGAGIFVLMGQIAELVGEIFPLAFLAGAVVVGFSAYSYVKFSSAYPSSGGIAMFMRKAYGPGTVAGTFSLLMYVSMVIAESLVARTFGSYTQRLFNVENAALVPALGVALIAIAYIVNISGNAIIEKTANLTAAIKIAGIAVLALAGLAFAGFPSIENWGRTDPAVATGGVFNFVAALALSILAFKGFTTITNQGADIIDPHRNLGRSIIISILICTVIYTLLALSVAGSLSVAEVIAAKDYALAAAAGPVFGEMGLVLTVLLAIVATVSGLIASVFSASRMLAMLSNMKQLPQLTRRVNNPALVLTVALAIALTILFDLTRIASIGAIFYLIMDIAIHWGLYRHLLKQTKATAIIPVIAMVLDVIILGAFIVLKYQSDPLVLIVSLIGFAAILIAQRLFMITHTDSAGRMHMEMAMGEGEAMVMEDKTEMPDDMDRHK</sequence>
<dbReference type="PANTHER" id="PTHR11785:SF512">
    <property type="entry name" value="SOBREMESA, ISOFORM B"/>
    <property type="match status" value="1"/>
</dbReference>
<feature type="transmembrane region" description="Helical" evidence="5">
    <location>
        <begin position="345"/>
        <end position="364"/>
    </location>
</feature>
<dbReference type="GO" id="GO:0015179">
    <property type="term" value="F:L-amino acid transmembrane transporter activity"/>
    <property type="evidence" value="ECO:0007669"/>
    <property type="project" value="TreeGrafter"/>
</dbReference>
<evidence type="ECO:0000256" key="2">
    <source>
        <dbReference type="ARBA" id="ARBA00022692"/>
    </source>
</evidence>
<dbReference type="InterPro" id="IPR050598">
    <property type="entry name" value="AminoAcid_Transporter"/>
</dbReference>
<keyword evidence="3 5" id="KW-1133">Transmembrane helix</keyword>
<reference evidence="6" key="1">
    <citation type="submission" date="2018-06" db="EMBL/GenBank/DDBJ databases">
        <authorList>
            <person name="Zhirakovskaya E."/>
        </authorList>
    </citation>
    <scope>NUCLEOTIDE SEQUENCE</scope>
</reference>
<dbReference type="EMBL" id="UOEF01000294">
    <property type="protein sequence ID" value="VAV99856.1"/>
    <property type="molecule type" value="Genomic_DNA"/>
</dbReference>
<protein>
    <submittedName>
        <fullName evidence="6">Uncharacterized amino acid permease, GabP family</fullName>
    </submittedName>
</protein>
<dbReference type="PIRSF" id="PIRSF006060">
    <property type="entry name" value="AA_transporter"/>
    <property type="match status" value="1"/>
</dbReference>
<evidence type="ECO:0000256" key="4">
    <source>
        <dbReference type="ARBA" id="ARBA00023136"/>
    </source>
</evidence>
<feature type="transmembrane region" description="Helical" evidence="5">
    <location>
        <begin position="321"/>
        <end position="339"/>
    </location>
</feature>
<feature type="transmembrane region" description="Helical" evidence="5">
    <location>
        <begin position="187"/>
        <end position="210"/>
    </location>
</feature>
<dbReference type="Pfam" id="PF13520">
    <property type="entry name" value="AA_permease_2"/>
    <property type="match status" value="1"/>
</dbReference>
<dbReference type="GO" id="GO:0016020">
    <property type="term" value="C:membrane"/>
    <property type="evidence" value="ECO:0007669"/>
    <property type="project" value="UniProtKB-SubCell"/>
</dbReference>
<evidence type="ECO:0000256" key="5">
    <source>
        <dbReference type="SAM" id="Phobius"/>
    </source>
</evidence>
<accession>A0A3B0SFW6</accession>
<feature type="transmembrane region" description="Helical" evidence="5">
    <location>
        <begin position="12"/>
        <end position="35"/>
    </location>
</feature>
<feature type="transmembrane region" description="Helical" evidence="5">
    <location>
        <begin position="81"/>
        <end position="101"/>
    </location>
</feature>
<feature type="transmembrane region" description="Helical" evidence="5">
    <location>
        <begin position="121"/>
        <end position="141"/>
    </location>
</feature>
<dbReference type="AlphaFoldDB" id="A0A3B0SFW6"/>
<evidence type="ECO:0000256" key="1">
    <source>
        <dbReference type="ARBA" id="ARBA00004141"/>
    </source>
</evidence>
<feature type="transmembrane region" description="Helical" evidence="5">
    <location>
        <begin position="402"/>
        <end position="423"/>
    </location>
</feature>
<comment type="subcellular location">
    <subcellularLocation>
        <location evidence="1">Membrane</location>
        <topology evidence="1">Multi-pass membrane protein</topology>
    </subcellularLocation>
</comment>
<gene>
    <name evidence="6" type="ORF">MNBD_ALPHA04-564</name>
</gene>
<evidence type="ECO:0000313" key="6">
    <source>
        <dbReference type="EMBL" id="VAV99856.1"/>
    </source>
</evidence>
<feature type="transmembrane region" description="Helical" evidence="5">
    <location>
        <begin position="153"/>
        <end position="175"/>
    </location>
</feature>
<dbReference type="Gene3D" id="1.20.1740.10">
    <property type="entry name" value="Amino acid/polyamine transporter I"/>
    <property type="match status" value="1"/>
</dbReference>
<feature type="transmembrane region" description="Helical" evidence="5">
    <location>
        <begin position="376"/>
        <end position="396"/>
    </location>
</feature>
<organism evidence="6">
    <name type="scientific">hydrothermal vent metagenome</name>
    <dbReference type="NCBI Taxonomy" id="652676"/>
    <lineage>
        <taxon>unclassified sequences</taxon>
        <taxon>metagenomes</taxon>
        <taxon>ecological metagenomes</taxon>
    </lineage>
</organism>
<dbReference type="PANTHER" id="PTHR11785">
    <property type="entry name" value="AMINO ACID TRANSPORTER"/>
    <property type="match status" value="1"/>
</dbReference>
<name>A0A3B0SFW6_9ZZZZ</name>
<keyword evidence="4 5" id="KW-0472">Membrane</keyword>
<proteinExistence type="predicted"/>
<dbReference type="InterPro" id="IPR002293">
    <property type="entry name" value="AA/rel_permease1"/>
</dbReference>
<evidence type="ECO:0000256" key="3">
    <source>
        <dbReference type="ARBA" id="ARBA00022989"/>
    </source>
</evidence>
<keyword evidence="2 5" id="KW-0812">Transmembrane</keyword>